<sequence>MSSCDLPGLGLRVPATEVPPPALALAPGEDRGEAVLAGGCFWCTEAVFRQLAGVREVLPGYAGGSADTANYKAVCGGGTGHAEAIRITYDPAVIGYGQLLRVFMAVAHDPTQKDRQGNDVGTQYRSAIFPLDEAQRRVAAAYLAQLEAAGVYASPLATTLEPLDVFFVAEAYHHDYAAKNPGQPYIRFVSLPKVEKLVQAFPGMLGGMGRG</sequence>
<evidence type="ECO:0000313" key="6">
    <source>
        <dbReference type="EMBL" id="KFN49959.1"/>
    </source>
</evidence>
<dbReference type="EC" id="1.8.4.11" evidence="4"/>
<feature type="domain" description="Peptide methionine sulphoxide reductase MsrA" evidence="5">
    <location>
        <begin position="33"/>
        <end position="185"/>
    </location>
</feature>
<comment type="catalytic activity">
    <reaction evidence="2 4">
        <text>L-methionyl-[protein] + [thioredoxin]-disulfide + H2O = L-methionyl-(S)-S-oxide-[protein] + [thioredoxin]-dithiol</text>
        <dbReference type="Rhea" id="RHEA:14217"/>
        <dbReference type="Rhea" id="RHEA-COMP:10698"/>
        <dbReference type="Rhea" id="RHEA-COMP:10700"/>
        <dbReference type="Rhea" id="RHEA-COMP:12313"/>
        <dbReference type="Rhea" id="RHEA-COMP:12315"/>
        <dbReference type="ChEBI" id="CHEBI:15377"/>
        <dbReference type="ChEBI" id="CHEBI:16044"/>
        <dbReference type="ChEBI" id="CHEBI:29950"/>
        <dbReference type="ChEBI" id="CHEBI:44120"/>
        <dbReference type="ChEBI" id="CHEBI:50058"/>
        <dbReference type="EC" id="1.8.4.11"/>
    </reaction>
</comment>
<comment type="caution">
    <text evidence="6">The sequence shown here is derived from an EMBL/GenBank/DDBJ whole genome shotgun (WGS) entry which is preliminary data.</text>
</comment>
<evidence type="ECO:0000313" key="7">
    <source>
        <dbReference type="Proteomes" id="UP000029392"/>
    </source>
</evidence>
<dbReference type="PANTHER" id="PTHR43774:SF1">
    <property type="entry name" value="PEPTIDE METHIONINE SULFOXIDE REDUCTASE MSRA 2"/>
    <property type="match status" value="1"/>
</dbReference>
<comment type="catalytic activity">
    <reaction evidence="3 4">
        <text>[thioredoxin]-disulfide + L-methionine + H2O = L-methionine (S)-S-oxide + [thioredoxin]-dithiol</text>
        <dbReference type="Rhea" id="RHEA:19993"/>
        <dbReference type="Rhea" id="RHEA-COMP:10698"/>
        <dbReference type="Rhea" id="RHEA-COMP:10700"/>
        <dbReference type="ChEBI" id="CHEBI:15377"/>
        <dbReference type="ChEBI" id="CHEBI:29950"/>
        <dbReference type="ChEBI" id="CHEBI:50058"/>
        <dbReference type="ChEBI" id="CHEBI:57844"/>
        <dbReference type="ChEBI" id="CHEBI:58772"/>
        <dbReference type="EC" id="1.8.4.11"/>
    </reaction>
</comment>
<dbReference type="Proteomes" id="UP000029392">
    <property type="component" value="Unassembled WGS sequence"/>
</dbReference>
<evidence type="ECO:0000256" key="2">
    <source>
        <dbReference type="ARBA" id="ARBA00047806"/>
    </source>
</evidence>
<comment type="function">
    <text evidence="4">Has an important function as a repair enzyme for proteins that have been inactivated by oxidation. Catalyzes the reversible oxidation-reduction of methionine sulfoxide in proteins to methionine.</text>
</comment>
<evidence type="ECO:0000259" key="5">
    <source>
        <dbReference type="Pfam" id="PF01625"/>
    </source>
</evidence>
<comment type="similarity">
    <text evidence="4">Belongs to the MsrA Met sulfoxide reductase family.</text>
</comment>
<dbReference type="OrthoDB" id="4174719at2"/>
<feature type="active site" evidence="4">
    <location>
        <position position="40"/>
    </location>
</feature>
<dbReference type="SUPFAM" id="SSF55068">
    <property type="entry name" value="Peptide methionine sulfoxide reductase"/>
    <property type="match status" value="1"/>
</dbReference>
<evidence type="ECO:0000256" key="3">
    <source>
        <dbReference type="ARBA" id="ARBA00048782"/>
    </source>
</evidence>
<dbReference type="HAMAP" id="MF_01401">
    <property type="entry name" value="MsrA"/>
    <property type="match status" value="1"/>
</dbReference>
<evidence type="ECO:0000256" key="4">
    <source>
        <dbReference type="HAMAP-Rule" id="MF_01401"/>
    </source>
</evidence>
<dbReference type="STRING" id="1384054.N790_00930"/>
<protein>
    <recommendedName>
        <fullName evidence="4">Peptide methionine sulfoxide reductase MsrA</fullName>
        <shortName evidence="4">Protein-methionine-S-oxide reductase</shortName>
        <ecNumber evidence="4">1.8.4.11</ecNumber>
    </recommendedName>
    <alternativeName>
        <fullName evidence="4">Peptide-methionine (S)-S-oxide reductase</fullName>
        <shortName evidence="4">Peptide Met(O) reductase</shortName>
    </alternativeName>
</protein>
<dbReference type="NCBIfam" id="TIGR00401">
    <property type="entry name" value="msrA"/>
    <property type="match status" value="1"/>
</dbReference>
<proteinExistence type="inferred from homology"/>
<dbReference type="RefSeq" id="WP_043801694.1">
    <property type="nucleotide sequence ID" value="NZ_AVCH01000104.1"/>
</dbReference>
<dbReference type="GO" id="GO:0033744">
    <property type="term" value="F:L-methionine:thioredoxin-disulfide S-oxidoreductase activity"/>
    <property type="evidence" value="ECO:0007669"/>
    <property type="project" value="RHEA"/>
</dbReference>
<keyword evidence="1 4" id="KW-0560">Oxidoreductase</keyword>
<dbReference type="GO" id="GO:0008113">
    <property type="term" value="F:peptide-methionine (S)-S-oxide reductase activity"/>
    <property type="evidence" value="ECO:0007669"/>
    <property type="project" value="UniProtKB-UniRule"/>
</dbReference>
<reference evidence="6 7" key="1">
    <citation type="submission" date="2013-09" db="EMBL/GenBank/DDBJ databases">
        <title>Genome sequencing of Arenimonas malthae.</title>
        <authorList>
            <person name="Chen F."/>
            <person name="Wang G."/>
        </authorList>
    </citation>
    <scope>NUCLEOTIDE SEQUENCE [LARGE SCALE GENOMIC DNA]</scope>
    <source>
        <strain evidence="6 7">CC-JY-1</strain>
    </source>
</reference>
<dbReference type="Pfam" id="PF01625">
    <property type="entry name" value="PMSR"/>
    <property type="match status" value="1"/>
</dbReference>
<dbReference type="EMBL" id="AVCH01000104">
    <property type="protein sequence ID" value="KFN49959.1"/>
    <property type="molecule type" value="Genomic_DNA"/>
</dbReference>
<dbReference type="InterPro" id="IPR002569">
    <property type="entry name" value="Met_Sox_Rdtase_MsrA_dom"/>
</dbReference>
<organism evidence="6 7">
    <name type="scientific">Arenimonas malthae CC-JY-1</name>
    <dbReference type="NCBI Taxonomy" id="1384054"/>
    <lineage>
        <taxon>Bacteria</taxon>
        <taxon>Pseudomonadati</taxon>
        <taxon>Pseudomonadota</taxon>
        <taxon>Gammaproteobacteria</taxon>
        <taxon>Lysobacterales</taxon>
        <taxon>Lysobacteraceae</taxon>
        <taxon>Arenimonas</taxon>
    </lineage>
</organism>
<dbReference type="PANTHER" id="PTHR43774">
    <property type="entry name" value="PEPTIDE METHIONINE SULFOXIDE REDUCTASE"/>
    <property type="match status" value="1"/>
</dbReference>
<dbReference type="Gene3D" id="3.30.1060.10">
    <property type="entry name" value="Peptide methionine sulphoxide reductase MsrA"/>
    <property type="match status" value="1"/>
</dbReference>
<evidence type="ECO:0000256" key="1">
    <source>
        <dbReference type="ARBA" id="ARBA00023002"/>
    </source>
</evidence>
<dbReference type="PATRIC" id="fig|1384054.3.peg.961"/>
<name>A0A091BGR1_9GAMM</name>
<accession>A0A091BGR1</accession>
<keyword evidence="7" id="KW-1185">Reference proteome</keyword>
<gene>
    <name evidence="4" type="primary">msrA</name>
    <name evidence="6" type="ORF">N790_00930</name>
</gene>
<dbReference type="InterPro" id="IPR036509">
    <property type="entry name" value="Met_Sox_Rdtase_MsrA_sf"/>
</dbReference>
<dbReference type="eggNOG" id="COG0225">
    <property type="taxonomic scope" value="Bacteria"/>
</dbReference>
<dbReference type="AlphaFoldDB" id="A0A091BGR1"/>